<organism evidence="1 2">
    <name type="scientific">Oceanobacillus profundus</name>
    <dbReference type="NCBI Taxonomy" id="372463"/>
    <lineage>
        <taxon>Bacteria</taxon>
        <taxon>Bacillati</taxon>
        <taxon>Bacillota</taxon>
        <taxon>Bacilli</taxon>
        <taxon>Bacillales</taxon>
        <taxon>Bacillaceae</taxon>
        <taxon>Oceanobacillus</taxon>
    </lineage>
</organism>
<reference evidence="1 2" key="1">
    <citation type="journal article" date="2007" name="Int. J. Syst. Evol. Microbiol.">
        <title>Oceanobacillus profundus sp. nov., isolated from a deep-sea sediment core.</title>
        <authorList>
            <person name="Kim Y.G."/>
            <person name="Choi D.H."/>
            <person name="Hyun S."/>
            <person name="Cho B.C."/>
        </authorList>
    </citation>
    <scope>NUCLEOTIDE SEQUENCE [LARGE SCALE GENOMIC DNA]</scope>
    <source>
        <strain evidence="1 2">DSM 18246</strain>
    </source>
</reference>
<protein>
    <submittedName>
        <fullName evidence="1">Uncharacterized protein</fullName>
    </submittedName>
</protein>
<dbReference type="OrthoDB" id="10010084at2"/>
<evidence type="ECO:0000313" key="2">
    <source>
        <dbReference type="Proteomes" id="UP000285456"/>
    </source>
</evidence>
<name>A0A417YGN3_9BACI</name>
<comment type="caution">
    <text evidence="1">The sequence shown here is derived from an EMBL/GenBank/DDBJ whole genome shotgun (WGS) entry which is preliminary data.</text>
</comment>
<gene>
    <name evidence="1" type="ORF">D1B32_11845</name>
</gene>
<proteinExistence type="predicted"/>
<sequence>MISEEFRLDMLERVQVIQMSKMMHVNNYAIEYFNYNSTSPYHAFKLYLDQIITRYPIIEFNELEDVIDIGFILNFVISDCIKDQKGFLEDLRDAIHSSFDFSMTGEAKYTSNGIEILLEDSMSFFPLLSNTQNFLKEFYLKEGSIVEQSNHHTK</sequence>
<accession>A0A417YGN3</accession>
<dbReference type="RefSeq" id="WP_118889482.1">
    <property type="nucleotide sequence ID" value="NZ_PHUT01000007.1"/>
</dbReference>
<dbReference type="Proteomes" id="UP000285456">
    <property type="component" value="Unassembled WGS sequence"/>
</dbReference>
<dbReference type="AlphaFoldDB" id="A0A417YGN3"/>
<evidence type="ECO:0000313" key="1">
    <source>
        <dbReference type="EMBL" id="RHW31924.1"/>
    </source>
</evidence>
<dbReference type="EMBL" id="QWEH01000007">
    <property type="protein sequence ID" value="RHW31924.1"/>
    <property type="molecule type" value="Genomic_DNA"/>
</dbReference>
<keyword evidence="2" id="KW-1185">Reference proteome</keyword>